<gene>
    <name evidence="2" type="ORF">QOZ84_10270</name>
</gene>
<organism evidence="2 3">
    <name type="scientific">Romboutsia sedimentorum</name>
    <dbReference type="NCBI Taxonomy" id="1368474"/>
    <lineage>
        <taxon>Bacteria</taxon>
        <taxon>Bacillati</taxon>
        <taxon>Bacillota</taxon>
        <taxon>Clostridia</taxon>
        <taxon>Peptostreptococcales</taxon>
        <taxon>Peptostreptococcaceae</taxon>
        <taxon>Romboutsia</taxon>
    </lineage>
</organism>
<dbReference type="Pfam" id="PF05272">
    <property type="entry name" value="VapE-like_dom"/>
    <property type="match status" value="1"/>
</dbReference>
<proteinExistence type="predicted"/>
<evidence type="ECO:0000313" key="2">
    <source>
        <dbReference type="EMBL" id="MDK2563936.1"/>
    </source>
</evidence>
<dbReference type="EMBL" id="JASKYM010000004">
    <property type="protein sequence ID" value="MDK2563936.1"/>
    <property type="molecule type" value="Genomic_DNA"/>
</dbReference>
<name>A0ABT7EAI9_9FIRM</name>
<evidence type="ECO:0000259" key="1">
    <source>
        <dbReference type="Pfam" id="PF05272"/>
    </source>
</evidence>
<dbReference type="InterPro" id="IPR007936">
    <property type="entry name" value="VapE-like_dom"/>
</dbReference>
<sequence>MVKNHKFKELEEEKAFENMVEIVSKDTNVIKTLGEESLKIAVSEFSIPENESKNTVTDVDKQNETNIWVTKLEVNKKGIYTSTIDNIVLIMENDENLKGKIALNEFSHQIVIKKNLPWRIIKNQQSGDSWCDNDDSNLRHYIERVYKIKSQQAVYDGISVVANKNSYHPIKEYLKSVKWDGIKRVDNLFVDYLGAKKSKYTTAVTRKILVAAVSRIFNPGVKFDNMVVFVGKQGLGKSHFLDLIGKDWYSDSINTVVGKEAYEQLQEAWIVEMAELSATKKAEAESVKHFISKREDVYRVAYGRRVEKFKRQCVFFGTTNDDEFLKDKTGNRRFWPVKIGVNKIEKSIFKMLNDYEIDNIWAEVVKIYKNGESLILDEQEASMAIRCQEQHLEVSPKEGMIREYLEMLLPHGWDKMDIAARRMYVQGGEFTSFEECSIKRERVCAMEIWVELFSGDAKALTPFSAREINDILRNVEGWKPYDKGTGKLRFDSIYGYQRAFVVSEVKK</sequence>
<dbReference type="PANTHER" id="PTHR34985">
    <property type="entry name" value="SLR0554 PROTEIN"/>
    <property type="match status" value="1"/>
</dbReference>
<dbReference type="SUPFAM" id="SSF52540">
    <property type="entry name" value="P-loop containing nucleoside triphosphate hydrolases"/>
    <property type="match status" value="1"/>
</dbReference>
<feature type="domain" description="Virulence-associated protein E-like" evidence="1">
    <location>
        <begin position="174"/>
        <end position="391"/>
    </location>
</feature>
<accession>A0ABT7EAI9</accession>
<dbReference type="RefSeq" id="WP_284132871.1">
    <property type="nucleotide sequence ID" value="NZ_JASKYM010000004.1"/>
</dbReference>
<reference evidence="2 3" key="1">
    <citation type="submission" date="2023-05" db="EMBL/GenBank/DDBJ databases">
        <title>Rombocin, a short stable natural nisin variant, displays selective antimicrobial activity against Listeria monocytogenes and employs dual mode of action to kill target bacterial strains.</title>
        <authorList>
            <person name="Wambui J."/>
            <person name="Stephan R."/>
            <person name="Kuipers O.P."/>
        </authorList>
    </citation>
    <scope>NUCLEOTIDE SEQUENCE [LARGE SCALE GENOMIC DNA]</scope>
    <source>
        <strain evidence="2 3">RC002</strain>
    </source>
</reference>
<evidence type="ECO:0000313" key="3">
    <source>
        <dbReference type="Proteomes" id="UP001301012"/>
    </source>
</evidence>
<keyword evidence="3" id="KW-1185">Reference proteome</keyword>
<dbReference type="PANTHER" id="PTHR34985:SF1">
    <property type="entry name" value="SLR0554 PROTEIN"/>
    <property type="match status" value="1"/>
</dbReference>
<dbReference type="Proteomes" id="UP001301012">
    <property type="component" value="Unassembled WGS sequence"/>
</dbReference>
<protein>
    <submittedName>
        <fullName evidence="2">Virulence-associated E family protein</fullName>
    </submittedName>
</protein>
<comment type="caution">
    <text evidence="2">The sequence shown here is derived from an EMBL/GenBank/DDBJ whole genome shotgun (WGS) entry which is preliminary data.</text>
</comment>
<dbReference type="InterPro" id="IPR027417">
    <property type="entry name" value="P-loop_NTPase"/>
</dbReference>